<dbReference type="AlphaFoldDB" id="A0A975GU03"/>
<dbReference type="EC" id="5.6.2.2" evidence="9"/>
<keyword evidence="4 9" id="KW-0547">Nucleotide-binding</keyword>
<dbReference type="InterPro" id="IPR035516">
    <property type="entry name" value="Gyrase/topoIV_suA_C"/>
</dbReference>
<dbReference type="GO" id="GO:0006265">
    <property type="term" value="P:DNA topological change"/>
    <property type="evidence" value="ECO:0007669"/>
    <property type="project" value="UniProtKB-UniRule"/>
</dbReference>
<comment type="subunit">
    <text evidence="9">Heterotetramer, composed of two GyrA and two GyrB chains. In the heterotetramer, GyrA contains the active site tyrosine that forms a transient covalent intermediate with DNA, while GyrB binds cofactors and catalyzes ATP hydrolysis.</text>
</comment>
<evidence type="ECO:0000256" key="3">
    <source>
        <dbReference type="ARBA" id="ARBA00022490"/>
    </source>
</evidence>
<dbReference type="HAMAP" id="MF_01897">
    <property type="entry name" value="GyrA"/>
    <property type="match status" value="1"/>
</dbReference>
<dbReference type="SMART" id="SM00434">
    <property type="entry name" value="TOP4c"/>
    <property type="match status" value="1"/>
</dbReference>
<dbReference type="Pfam" id="PF03989">
    <property type="entry name" value="DNA_gyraseA_C"/>
    <property type="match status" value="6"/>
</dbReference>
<keyword evidence="5 9" id="KW-0067">ATP-binding</keyword>
<dbReference type="Pfam" id="PF00521">
    <property type="entry name" value="DNA_topoisoIV"/>
    <property type="match status" value="1"/>
</dbReference>
<dbReference type="Gene3D" id="1.10.268.10">
    <property type="entry name" value="Topoisomerase, domain 3"/>
    <property type="match status" value="1"/>
</dbReference>
<dbReference type="PROSITE" id="PS52040">
    <property type="entry name" value="TOPO_IIA"/>
    <property type="match status" value="1"/>
</dbReference>
<protein>
    <recommendedName>
        <fullName evidence="9">DNA gyrase subunit A</fullName>
        <ecNumber evidence="9">5.6.2.2</ecNumber>
    </recommendedName>
</protein>
<dbReference type="Gene3D" id="3.30.1360.40">
    <property type="match status" value="1"/>
</dbReference>
<comment type="subcellular location">
    <subcellularLocation>
        <location evidence="9">Cytoplasm</location>
    </subcellularLocation>
</comment>
<evidence type="ECO:0000256" key="6">
    <source>
        <dbReference type="ARBA" id="ARBA00023029"/>
    </source>
</evidence>
<evidence type="ECO:0000256" key="10">
    <source>
        <dbReference type="PROSITE-ProRule" id="PRU01384"/>
    </source>
</evidence>
<comment type="function">
    <text evidence="9">A type II topoisomerase that negatively supercoils closed circular double-stranded (ds) DNA in an ATP-dependent manner to modulate DNA topology and maintain chromosomes in an underwound state. Negative supercoiling favors strand separation, and DNA replication, transcription, recombination and repair, all of which involve strand separation. Also able to catalyze the interconversion of other topological isomers of dsDNA rings, including catenanes and knotted rings. Type II topoisomerases break and join 2 DNA strands simultaneously in an ATP-dependent manner.</text>
</comment>
<dbReference type="FunFam" id="1.10.268.10:FF:000001">
    <property type="entry name" value="DNA gyrase subunit A"/>
    <property type="match status" value="1"/>
</dbReference>
<evidence type="ECO:0000256" key="1">
    <source>
        <dbReference type="ARBA" id="ARBA00000185"/>
    </source>
</evidence>
<comment type="catalytic activity">
    <reaction evidence="1 9 10">
        <text>ATP-dependent breakage, passage and rejoining of double-stranded DNA.</text>
        <dbReference type="EC" id="5.6.2.2"/>
    </reaction>
</comment>
<keyword evidence="6 9" id="KW-0799">Topoisomerase</keyword>
<proteinExistence type="inferred from homology"/>
<dbReference type="CDD" id="cd00187">
    <property type="entry name" value="TOP4c"/>
    <property type="match status" value="1"/>
</dbReference>
<keyword evidence="7 9" id="KW-0238">DNA-binding</keyword>
<reference evidence="12" key="1">
    <citation type="journal article" date="2021" name="Microb. Physiol.">
        <title>Proteogenomic Insights into the Physiology of Marine, Sulfate-Reducing, Filamentous Desulfonema limicola and Desulfonema magnum.</title>
        <authorList>
            <person name="Schnaars V."/>
            <person name="Wohlbrand L."/>
            <person name="Scheve S."/>
            <person name="Hinrichs C."/>
            <person name="Reinhardt R."/>
            <person name="Rabus R."/>
        </authorList>
    </citation>
    <scope>NUCLEOTIDE SEQUENCE</scope>
    <source>
        <strain evidence="12">4be13</strain>
    </source>
</reference>
<dbReference type="InterPro" id="IPR013758">
    <property type="entry name" value="Topo_IIA_A/C_ab"/>
</dbReference>
<dbReference type="RefSeq" id="WP_207680438.1">
    <property type="nucleotide sequence ID" value="NZ_CP061800.1"/>
</dbReference>
<evidence type="ECO:0000256" key="9">
    <source>
        <dbReference type="HAMAP-Rule" id="MF_01897"/>
    </source>
</evidence>
<dbReference type="PANTHER" id="PTHR43493:SF5">
    <property type="entry name" value="DNA GYRASE SUBUNIT A, CHLOROPLASTIC_MITOCHONDRIAL"/>
    <property type="match status" value="1"/>
</dbReference>
<feature type="short sequence motif" description="GyrA-box" evidence="9">
    <location>
        <begin position="525"/>
        <end position="531"/>
    </location>
</feature>
<dbReference type="EMBL" id="CP061800">
    <property type="protein sequence ID" value="QTA93537.1"/>
    <property type="molecule type" value="Genomic_DNA"/>
</dbReference>
<accession>A0A975GU03</accession>
<dbReference type="GO" id="GO:0009330">
    <property type="term" value="C:DNA topoisomerase type II (double strand cut, ATP-hydrolyzing) complex"/>
    <property type="evidence" value="ECO:0007669"/>
    <property type="project" value="TreeGrafter"/>
</dbReference>
<dbReference type="PANTHER" id="PTHR43493">
    <property type="entry name" value="DNA GYRASE/TOPOISOMERASE SUBUNIT A"/>
    <property type="match status" value="1"/>
</dbReference>
<dbReference type="FunFam" id="3.30.1360.40:FF:000002">
    <property type="entry name" value="DNA gyrase subunit A"/>
    <property type="match status" value="1"/>
</dbReference>
<dbReference type="InterPro" id="IPR006691">
    <property type="entry name" value="GyrA/parC_rep"/>
</dbReference>
<feature type="domain" description="Topo IIA-type catalytic" evidence="11">
    <location>
        <begin position="33"/>
        <end position="498"/>
    </location>
</feature>
<feature type="active site" description="O-(5'-phospho-DNA)-tyrosine intermediate" evidence="9 10">
    <location>
        <position position="121"/>
    </location>
</feature>
<keyword evidence="13" id="KW-1185">Reference proteome</keyword>
<dbReference type="Gene3D" id="3.90.199.10">
    <property type="entry name" value="Topoisomerase II, domain 5"/>
    <property type="match status" value="1"/>
</dbReference>
<dbReference type="Gene3D" id="2.120.10.90">
    <property type="entry name" value="DNA gyrase/topoisomerase IV, subunit A, C-terminal"/>
    <property type="match status" value="1"/>
</dbReference>
<name>A0A975GU03_9BACT</name>
<evidence type="ECO:0000259" key="11">
    <source>
        <dbReference type="PROSITE" id="PS52040"/>
    </source>
</evidence>
<evidence type="ECO:0000256" key="2">
    <source>
        <dbReference type="ARBA" id="ARBA00008263"/>
    </source>
</evidence>
<dbReference type="InterPro" id="IPR013760">
    <property type="entry name" value="Topo_IIA-like_dom_sf"/>
</dbReference>
<comment type="similarity">
    <text evidence="2 9">Belongs to the type II topoisomerase GyrA/ParC subunit family.</text>
</comment>
<dbReference type="InterPro" id="IPR050220">
    <property type="entry name" value="Type_II_DNA_Topoisomerases"/>
</dbReference>
<dbReference type="GO" id="GO:0003677">
    <property type="term" value="F:DNA binding"/>
    <property type="evidence" value="ECO:0007669"/>
    <property type="project" value="UniProtKB-UniRule"/>
</dbReference>
<evidence type="ECO:0000313" key="13">
    <source>
        <dbReference type="Proteomes" id="UP000663722"/>
    </source>
</evidence>
<dbReference type="KEGG" id="dmm:dnm_096390"/>
<dbReference type="NCBIfam" id="TIGR01063">
    <property type="entry name" value="gyrA"/>
    <property type="match status" value="1"/>
</dbReference>
<dbReference type="GO" id="GO:0005524">
    <property type="term" value="F:ATP binding"/>
    <property type="evidence" value="ECO:0007669"/>
    <property type="project" value="UniProtKB-UniRule"/>
</dbReference>
<dbReference type="InterPro" id="IPR002205">
    <property type="entry name" value="Topo_IIA_dom_A"/>
</dbReference>
<dbReference type="InterPro" id="IPR005743">
    <property type="entry name" value="GyrA"/>
</dbReference>
<keyword evidence="8 9" id="KW-0413">Isomerase</keyword>
<evidence type="ECO:0000256" key="8">
    <source>
        <dbReference type="ARBA" id="ARBA00023235"/>
    </source>
</evidence>
<evidence type="ECO:0000256" key="5">
    <source>
        <dbReference type="ARBA" id="ARBA00022840"/>
    </source>
</evidence>
<keyword evidence="3 9" id="KW-0963">Cytoplasm</keyword>
<dbReference type="NCBIfam" id="NF004043">
    <property type="entry name" value="PRK05560.1"/>
    <property type="match status" value="1"/>
</dbReference>
<evidence type="ECO:0000313" key="12">
    <source>
        <dbReference type="EMBL" id="QTA93537.1"/>
    </source>
</evidence>
<dbReference type="GO" id="GO:0005737">
    <property type="term" value="C:cytoplasm"/>
    <property type="evidence" value="ECO:0007669"/>
    <property type="project" value="UniProtKB-SubCell"/>
</dbReference>
<evidence type="ECO:0000256" key="4">
    <source>
        <dbReference type="ARBA" id="ARBA00022741"/>
    </source>
</evidence>
<sequence length="813" mass="91686">MILTERTPEISIESEMKKSYLDYAMSVIIGRALPDVRDGLKPVHRRILFSMREMKNDWNKAYKKSARIVGDTIGKYHPHGDTAVYDTIVRMAQSFSLRYPLVDGQGNFGSVDGDPPAAMRYTEIRMSKIAHETLADLDKDTVDFIPNYDESLTEPSVLPSKIPNLLVNGSSGIAVGMATNIPPHNLSEIIDAIKAVIDNPDITWPELMTFVPGPDFPTAAMIYGTKGIKEAYRTGRGIIRLRARAIVEKDKRTGRETIVVTELPYQVNKARLIEKIAGLMKDKHIEGLKYVRDESDREGMRIAMGLKKDQIAQVILNQLYKHTQMENSFGIIFLAIVNNRPQLFSLKEILEHFILHRKEIITRRTQYDLKKAEERAHLLEGLKIALDNLDEVVSLIRESKTSKQAKERLLEVFSLTPVQAQAILDMRLHRLTGLEQEKIIEEYENVLKDIATYREILASEQLVLNIIKEELSEIKEEFGDTRCTEIIEETKELTLEDMIVEEDMVVTISKGSYIKRNPITLYQSQRRGGKGKTAMGTKEEDFVEHLFVASTHHTFLFFTNQGRVYWCKVYDIPQAGRASRGKAIVNLLNFREDEMLTTVLAVPAFEAGHHIIMATKNGLVKKTDLMAYSRPMSGGIIALKLLPGDELIAARITDGTLNVFLGSYMGKSIRFHESDARPMGRATKGVNGMRLAPGDHIVGMEVLSYGQTLFTVTENGYGKRTSIDEYPVQKRGGKGVITIKTSERNGHVIAILLVEEDDDLMLIADSGKLIRMHISSVKVISRNTQGVKLMDREPDERVIGAARLAEKEEEEEE</sequence>
<dbReference type="SUPFAM" id="SSF56719">
    <property type="entry name" value="Type II DNA topoisomerase"/>
    <property type="match status" value="1"/>
</dbReference>
<dbReference type="GO" id="GO:0006261">
    <property type="term" value="P:DNA-templated DNA replication"/>
    <property type="evidence" value="ECO:0007669"/>
    <property type="project" value="UniProtKB-UniRule"/>
</dbReference>
<comment type="miscellaneous">
    <text evidence="9">Few gyrases are as efficient as E.coli at forming negative supercoils. Not all organisms have 2 type II topoisomerases; in organisms with a single type II topoisomerase this enzyme also has to decatenate newly replicated chromosomes.</text>
</comment>
<dbReference type="FunFam" id="3.90.199.10:FF:000001">
    <property type="entry name" value="DNA gyrase subunit A"/>
    <property type="match status" value="1"/>
</dbReference>
<dbReference type="FunFam" id="2.120.10.90:FF:000004">
    <property type="entry name" value="DNA gyrase subunit A"/>
    <property type="match status" value="1"/>
</dbReference>
<dbReference type="NCBIfam" id="NF004044">
    <property type="entry name" value="PRK05561.1"/>
    <property type="match status" value="1"/>
</dbReference>
<dbReference type="SUPFAM" id="SSF101904">
    <property type="entry name" value="GyrA/ParC C-terminal domain-like"/>
    <property type="match status" value="1"/>
</dbReference>
<evidence type="ECO:0000256" key="7">
    <source>
        <dbReference type="ARBA" id="ARBA00023125"/>
    </source>
</evidence>
<organism evidence="12 13">
    <name type="scientific">Desulfonema magnum</name>
    <dbReference type="NCBI Taxonomy" id="45655"/>
    <lineage>
        <taxon>Bacteria</taxon>
        <taxon>Pseudomonadati</taxon>
        <taxon>Thermodesulfobacteriota</taxon>
        <taxon>Desulfobacteria</taxon>
        <taxon>Desulfobacterales</taxon>
        <taxon>Desulfococcaceae</taxon>
        <taxon>Desulfonema</taxon>
    </lineage>
</organism>
<dbReference type="GO" id="GO:0005694">
    <property type="term" value="C:chromosome"/>
    <property type="evidence" value="ECO:0007669"/>
    <property type="project" value="InterPro"/>
</dbReference>
<dbReference type="Proteomes" id="UP000663722">
    <property type="component" value="Chromosome"/>
</dbReference>
<dbReference type="GO" id="GO:0034335">
    <property type="term" value="F:DNA negative supercoiling activity"/>
    <property type="evidence" value="ECO:0007669"/>
    <property type="project" value="UniProtKB-ARBA"/>
</dbReference>
<dbReference type="InterPro" id="IPR013757">
    <property type="entry name" value="Topo_IIA_A_a_sf"/>
</dbReference>
<gene>
    <name evidence="9 12" type="primary">gyrA</name>
    <name evidence="12" type="ORF">dnm_096390</name>
</gene>